<reference evidence="2 3" key="1">
    <citation type="journal article" date="2015" name="Sci. Rep.">
        <title>The genome of Leishmania panamensis: insights into genomics of the L. (Viannia) subgenus.</title>
        <authorList>
            <person name="Llanes A."/>
            <person name="Restrepo C.M."/>
            <person name="Vecchio G.D."/>
            <person name="Anguizola F.J."/>
            <person name="Lleonart R."/>
        </authorList>
    </citation>
    <scope>NUCLEOTIDE SEQUENCE [LARGE SCALE GENOMIC DNA]</scope>
    <source>
        <strain evidence="2 3">MHOM/PA/94/PSC-1</strain>
    </source>
</reference>
<keyword evidence="3" id="KW-1185">Reference proteome</keyword>
<dbReference type="VEuPathDB" id="TriTrypDB:LPMP_353380"/>
<dbReference type="EMBL" id="CP009404">
    <property type="protein sequence ID" value="AIO02475.1"/>
    <property type="molecule type" value="Genomic_DNA"/>
</dbReference>
<dbReference type="GeneID" id="22579367"/>
<feature type="region of interest" description="Disordered" evidence="1">
    <location>
        <begin position="490"/>
        <end position="512"/>
    </location>
</feature>
<dbReference type="PANTHER" id="PTHR38019:SF1">
    <property type="entry name" value="N-ACETYLTRANSFERASE DOMAIN-CONTAINING PROTEIN"/>
    <property type="match status" value="1"/>
</dbReference>
<feature type="region of interest" description="Disordered" evidence="1">
    <location>
        <begin position="119"/>
        <end position="163"/>
    </location>
</feature>
<organism evidence="2 3">
    <name type="scientific">Leishmania panamensis</name>
    <dbReference type="NCBI Taxonomy" id="5679"/>
    <lineage>
        <taxon>Eukaryota</taxon>
        <taxon>Discoba</taxon>
        <taxon>Euglenozoa</taxon>
        <taxon>Kinetoplastea</taxon>
        <taxon>Metakinetoplastina</taxon>
        <taxon>Trypanosomatida</taxon>
        <taxon>Trypanosomatidae</taxon>
        <taxon>Leishmaniinae</taxon>
        <taxon>Leishmania</taxon>
        <taxon>Leishmania guyanensis species complex</taxon>
    </lineage>
</organism>
<proteinExistence type="predicted"/>
<feature type="region of interest" description="Disordered" evidence="1">
    <location>
        <begin position="566"/>
        <end position="585"/>
    </location>
</feature>
<feature type="compositionally biased region" description="Low complexity" evidence="1">
    <location>
        <begin position="145"/>
        <end position="163"/>
    </location>
</feature>
<dbReference type="KEGG" id="lpan:LPMP_353380"/>
<dbReference type="VEuPathDB" id="TriTrypDB:LPAL13_350041700"/>
<dbReference type="PANTHER" id="PTHR38019">
    <property type="entry name" value="KDA ANTIGEN P200, PUTATIVE-RELATED"/>
    <property type="match status" value="1"/>
</dbReference>
<dbReference type="RefSeq" id="XP_010703275.1">
    <property type="nucleotide sequence ID" value="XM_010704973.1"/>
</dbReference>
<feature type="compositionally biased region" description="Low complexity" evidence="1">
    <location>
        <begin position="183"/>
        <end position="196"/>
    </location>
</feature>
<evidence type="ECO:0000313" key="3">
    <source>
        <dbReference type="Proteomes" id="UP000063063"/>
    </source>
</evidence>
<dbReference type="Proteomes" id="UP000063063">
    <property type="component" value="Chromosome 35"/>
</dbReference>
<dbReference type="eggNOG" id="ENOG502RYHA">
    <property type="taxonomic scope" value="Eukaryota"/>
</dbReference>
<gene>
    <name evidence="2" type="ORF">LPMP_353380</name>
</gene>
<dbReference type="OrthoDB" id="267746at2759"/>
<evidence type="ECO:0000313" key="2">
    <source>
        <dbReference type="EMBL" id="AIO02475.1"/>
    </source>
</evidence>
<feature type="region of interest" description="Disordered" evidence="1">
    <location>
        <begin position="183"/>
        <end position="280"/>
    </location>
</feature>
<name>A0A088S4C2_LEIPA</name>
<feature type="compositionally biased region" description="Polar residues" evidence="1">
    <location>
        <begin position="238"/>
        <end position="252"/>
    </location>
</feature>
<dbReference type="AlphaFoldDB" id="A0A088S4C2"/>
<accession>A0A088S4C2</accession>
<protein>
    <submittedName>
        <fullName evidence="2">Uncharacterized protein</fullName>
    </submittedName>
</protein>
<evidence type="ECO:0000256" key="1">
    <source>
        <dbReference type="SAM" id="MobiDB-lite"/>
    </source>
</evidence>
<sequence length="820" mass="92872">MSRPRESSQKPACYGCMTLPNIPRIAADERSRQKYLSEYEKYEPELRRHHLGAADTTSMLGLKDVPADFDRTVPSLLGPTEAELEYERACESRKAQAMRKGRRGVSAWATQAATTDVLTPAAGKSISPQPPLFVSADKEPQQRGTPSASRSSSAADTPTTTAAAPAALAAGEEAMQLTPVEAAGTRTRTAEATEAAPGHIPQPSSAGPRQKPAPPPTSMSQPRARTAPSLKPPPTATRLGQHNSSSSVTSAQAVRPKPGQRSQPVRGILPATVPTTPRRPCAPFAAHEASTAESTARLLRVLLDPPQQYASSLHLNLSFFDLGWLRNGKAVPHRLTTIASYFSDNGASPQLRINSPRSVLTLLENGVSPKDWDPRSDTAFAFTLGETPQDMAAVQAEVLEHRRAYVQEQRDALHRTLQDSYSLLCARAPFNELVGSYRRLCEADMFESAALEEEEMSLATAVLQWQEQQRRVFETSRARMMRQVQQAKELQERQDSAMQRKLQAEAEAEGERRRKAMEMQARHRIQQARLEAYHAERQRREEAYKQLLQARLNKAATCNAERMAARERQRQTMQQRREAQEAERSRRLVRNAAILEEQAAVQEQKRQEKEASLEKLRATREARLEEEHRVLVEKQQRAAYLREDAKQRAAEAEEAVRQAALQRQLQAEERQRAFQARRQEEAAQRAAALATHHERLNEIRSQALAKEELFKATVEEKHRQHEDHHRDTRARQLVNIMWRREADWEREEAKAYAVLQLQRIAEFNKLHTVVDLLEKRKAANTIVRQRELIYEESIRARDKLRAEQDALKQRITSLPQQMWR</sequence>